<dbReference type="AlphaFoldDB" id="A0A161YRK7"/>
<comment type="caution">
    <text evidence="1">The sequence shown here is derived from an EMBL/GenBank/DDBJ whole genome shotgun (WGS) entry which is preliminary data.</text>
</comment>
<reference evidence="1 2" key="1">
    <citation type="submission" date="2016-04" db="EMBL/GenBank/DDBJ databases">
        <title>Genome sequence of Clostridium magnum DSM 2767.</title>
        <authorList>
            <person name="Poehlein A."/>
            <person name="Uhlig R."/>
            <person name="Fischer R."/>
            <person name="Bahl H."/>
            <person name="Daniel R."/>
        </authorList>
    </citation>
    <scope>NUCLEOTIDE SEQUENCE [LARGE SCALE GENOMIC DNA]</scope>
    <source>
        <strain evidence="1 2">DSM 2767</strain>
    </source>
</reference>
<gene>
    <name evidence="1" type="ORF">CLMAG_06480</name>
</gene>
<sequence>MITDELGYTTREGVFASGYVVTGAKTVVEAVAHAKTVAESIDTFCTNLRNKNKYLIAAK</sequence>
<protein>
    <submittedName>
        <fullName evidence="1">Dihydropyrimidine dehydrogenase subunit A</fullName>
    </submittedName>
</protein>
<name>A0A161YRK7_9CLOT</name>
<dbReference type="Gene3D" id="3.50.50.60">
    <property type="entry name" value="FAD/NAD(P)-binding domain"/>
    <property type="match status" value="1"/>
</dbReference>
<dbReference type="STRING" id="1121326.CLMAG_06480"/>
<dbReference type="PATRIC" id="fig|1121326.3.peg.605"/>
<evidence type="ECO:0000313" key="2">
    <source>
        <dbReference type="Proteomes" id="UP000076603"/>
    </source>
</evidence>
<accession>A0A161YRK7</accession>
<evidence type="ECO:0000313" key="1">
    <source>
        <dbReference type="EMBL" id="KZL93602.1"/>
    </source>
</evidence>
<dbReference type="EMBL" id="LWAE01000001">
    <property type="protein sequence ID" value="KZL93602.1"/>
    <property type="molecule type" value="Genomic_DNA"/>
</dbReference>
<keyword evidence="2" id="KW-1185">Reference proteome</keyword>
<dbReference type="Proteomes" id="UP000076603">
    <property type="component" value="Unassembled WGS sequence"/>
</dbReference>
<dbReference type="SUPFAM" id="SSF51905">
    <property type="entry name" value="FAD/NAD(P)-binding domain"/>
    <property type="match status" value="1"/>
</dbReference>
<dbReference type="InterPro" id="IPR036188">
    <property type="entry name" value="FAD/NAD-bd_sf"/>
</dbReference>
<organism evidence="1 2">
    <name type="scientific">Clostridium magnum DSM 2767</name>
    <dbReference type="NCBI Taxonomy" id="1121326"/>
    <lineage>
        <taxon>Bacteria</taxon>
        <taxon>Bacillati</taxon>
        <taxon>Bacillota</taxon>
        <taxon>Clostridia</taxon>
        <taxon>Eubacteriales</taxon>
        <taxon>Clostridiaceae</taxon>
        <taxon>Clostridium</taxon>
    </lineage>
</organism>
<proteinExistence type="predicted"/>